<keyword evidence="2" id="KW-1185">Reference proteome</keyword>
<evidence type="ECO:0000313" key="1">
    <source>
        <dbReference type="EMBL" id="KAJ7305398.1"/>
    </source>
</evidence>
<sequence length="222" mass="24994">MLVWIKSALSPQEIRDRLLSPDADFQKDLVAYLESCHVGEFLTGTMEEVKAKVPYHSTARKGLHDVIDHEEYKPVPVRYSDPTQTMPIPPPPLCDCDNAMCEACAQSTEWWANLSEITDNLILRSNVHSCRRPDGTCSARFPRDIFTKTEVDPEDGSINIKKLEPMLNCVTPDLTYCLRCNTDVTSLLSGTSVKAVVAYISDYITKSSLKMYHMFDSVRAVL</sequence>
<evidence type="ECO:0000313" key="2">
    <source>
        <dbReference type="Proteomes" id="UP001218218"/>
    </source>
</evidence>
<dbReference type="AlphaFoldDB" id="A0AAD7E9I0"/>
<dbReference type="EMBL" id="JARIHO010000097">
    <property type="protein sequence ID" value="KAJ7305398.1"/>
    <property type="molecule type" value="Genomic_DNA"/>
</dbReference>
<name>A0AAD7E9I0_9AGAR</name>
<gene>
    <name evidence="1" type="ORF">DFH08DRAFT_646198</name>
</gene>
<protein>
    <submittedName>
        <fullName evidence="1">Uncharacterized protein</fullName>
    </submittedName>
</protein>
<comment type="caution">
    <text evidence="1">The sequence shown here is derived from an EMBL/GenBank/DDBJ whole genome shotgun (WGS) entry which is preliminary data.</text>
</comment>
<reference evidence="1" key="1">
    <citation type="submission" date="2023-03" db="EMBL/GenBank/DDBJ databases">
        <title>Massive genome expansion in bonnet fungi (Mycena s.s.) driven by repeated elements and novel gene families across ecological guilds.</title>
        <authorList>
            <consortium name="Lawrence Berkeley National Laboratory"/>
            <person name="Harder C.B."/>
            <person name="Miyauchi S."/>
            <person name="Viragh M."/>
            <person name="Kuo A."/>
            <person name="Thoen E."/>
            <person name="Andreopoulos B."/>
            <person name="Lu D."/>
            <person name="Skrede I."/>
            <person name="Drula E."/>
            <person name="Henrissat B."/>
            <person name="Morin E."/>
            <person name="Kohler A."/>
            <person name="Barry K."/>
            <person name="LaButti K."/>
            <person name="Morin E."/>
            <person name="Salamov A."/>
            <person name="Lipzen A."/>
            <person name="Mereny Z."/>
            <person name="Hegedus B."/>
            <person name="Baldrian P."/>
            <person name="Stursova M."/>
            <person name="Weitz H."/>
            <person name="Taylor A."/>
            <person name="Grigoriev I.V."/>
            <person name="Nagy L.G."/>
            <person name="Martin F."/>
            <person name="Kauserud H."/>
        </authorList>
    </citation>
    <scope>NUCLEOTIDE SEQUENCE</scope>
    <source>
        <strain evidence="1">CBHHK002</strain>
    </source>
</reference>
<dbReference type="Proteomes" id="UP001218218">
    <property type="component" value="Unassembled WGS sequence"/>
</dbReference>
<organism evidence="1 2">
    <name type="scientific">Mycena albidolilacea</name>
    <dbReference type="NCBI Taxonomy" id="1033008"/>
    <lineage>
        <taxon>Eukaryota</taxon>
        <taxon>Fungi</taxon>
        <taxon>Dikarya</taxon>
        <taxon>Basidiomycota</taxon>
        <taxon>Agaricomycotina</taxon>
        <taxon>Agaricomycetes</taxon>
        <taxon>Agaricomycetidae</taxon>
        <taxon>Agaricales</taxon>
        <taxon>Marasmiineae</taxon>
        <taxon>Mycenaceae</taxon>
        <taxon>Mycena</taxon>
    </lineage>
</organism>
<proteinExistence type="predicted"/>
<feature type="non-terminal residue" evidence="1">
    <location>
        <position position="1"/>
    </location>
</feature>
<accession>A0AAD7E9I0</accession>